<evidence type="ECO:0000256" key="1">
    <source>
        <dbReference type="SAM" id="MobiDB-lite"/>
    </source>
</evidence>
<evidence type="ECO:0000313" key="3">
    <source>
        <dbReference type="Proteomes" id="UP001175271"/>
    </source>
</evidence>
<dbReference type="AlphaFoldDB" id="A0AA39IJ19"/>
<dbReference type="Proteomes" id="UP001175271">
    <property type="component" value="Unassembled WGS sequence"/>
</dbReference>
<feature type="region of interest" description="Disordered" evidence="1">
    <location>
        <begin position="1"/>
        <end position="77"/>
    </location>
</feature>
<reference evidence="2" key="1">
    <citation type="submission" date="2023-06" db="EMBL/GenBank/DDBJ databases">
        <title>Genomic analysis of the entomopathogenic nematode Steinernema hermaphroditum.</title>
        <authorList>
            <person name="Schwarz E.M."/>
            <person name="Heppert J.K."/>
            <person name="Baniya A."/>
            <person name="Schwartz H.T."/>
            <person name="Tan C.-H."/>
            <person name="Antoshechkin I."/>
            <person name="Sternberg P.W."/>
            <person name="Goodrich-Blair H."/>
            <person name="Dillman A.R."/>
        </authorList>
    </citation>
    <scope>NUCLEOTIDE SEQUENCE</scope>
    <source>
        <strain evidence="2">PS9179</strain>
        <tissue evidence="2">Whole animal</tissue>
    </source>
</reference>
<organism evidence="2 3">
    <name type="scientific">Steinernema hermaphroditum</name>
    <dbReference type="NCBI Taxonomy" id="289476"/>
    <lineage>
        <taxon>Eukaryota</taxon>
        <taxon>Metazoa</taxon>
        <taxon>Ecdysozoa</taxon>
        <taxon>Nematoda</taxon>
        <taxon>Chromadorea</taxon>
        <taxon>Rhabditida</taxon>
        <taxon>Tylenchina</taxon>
        <taxon>Panagrolaimomorpha</taxon>
        <taxon>Strongyloidoidea</taxon>
        <taxon>Steinernematidae</taxon>
        <taxon>Steinernema</taxon>
    </lineage>
</organism>
<proteinExistence type="predicted"/>
<gene>
    <name evidence="2" type="ORF">QR680_009106</name>
</gene>
<feature type="compositionally biased region" description="Polar residues" evidence="1">
    <location>
        <begin position="48"/>
        <end position="61"/>
    </location>
</feature>
<comment type="caution">
    <text evidence="2">The sequence shown here is derived from an EMBL/GenBank/DDBJ whole genome shotgun (WGS) entry which is preliminary data.</text>
</comment>
<protein>
    <submittedName>
        <fullName evidence="2">Uncharacterized protein</fullName>
    </submittedName>
</protein>
<sequence length="275" mass="30594">MTSEDFSKITHKQSAAEYSPVASASEMEHMEATQSSTEAESEEREPSVTRSIPCSVASTGSEIREISPPLRQKRKSKEQMAREAQYWDKPDVDEIFAEYAEALVGRKKHPRDGKSMKWISDVIEKSSGIRFSVATISRQWNKYRRRMSPIIIKEEVDEWDTKLGSSDRVFPTSVCTHSCFHCTNARKSAQMSLDKAGDVNGILGSPPIGTALPPSSPFTCSTEVISSPEGTEPAIDDLCSGEIMEGFNSDSVMDFDINDIFLNITNPFDTVFDNQ</sequence>
<dbReference type="EMBL" id="JAUCMV010000001">
    <property type="protein sequence ID" value="KAK0425256.1"/>
    <property type="molecule type" value="Genomic_DNA"/>
</dbReference>
<evidence type="ECO:0000313" key="2">
    <source>
        <dbReference type="EMBL" id="KAK0425256.1"/>
    </source>
</evidence>
<keyword evidence="3" id="KW-1185">Reference proteome</keyword>
<accession>A0AA39IJ19</accession>
<name>A0AA39IJ19_9BILA</name>